<dbReference type="AlphaFoldDB" id="A0A1M5HSC8"/>
<sequence>MSKIRLTGVKRQTKYSPNHIGNDGTIYNMTAQSLREMGYEVQDYTESEFVLSDIKDDYIFNMARDKSTIKWLKQLEDKGSVVVNSAYGIENCTRGKMTEILIENKIPHPESIIVDSNEDPTEKLEAMNANAYWLKRGDFHAIHREDVAFARSITEAKEILKEFAFRGIPNAVINEHLVGDLVKFYGVADTDFFFHFYPFDISHSKFGLEEINGAANMYPFSVAALKEACDKAGEVLNVKIYGGDCVVAKDGSFKIIDFNDWPSFAPCREQAAPKIAECIHKQVQKNLK</sequence>
<gene>
    <name evidence="1" type="ORF">SAMN05444362_11722</name>
</gene>
<evidence type="ECO:0000313" key="2">
    <source>
        <dbReference type="Proteomes" id="UP000184480"/>
    </source>
</evidence>
<reference evidence="2" key="1">
    <citation type="submission" date="2016-11" db="EMBL/GenBank/DDBJ databases">
        <authorList>
            <person name="Varghese N."/>
            <person name="Submissions S."/>
        </authorList>
    </citation>
    <scope>NUCLEOTIDE SEQUENCE [LARGE SCALE GENOMIC DNA]</scope>
    <source>
        <strain evidence="2">DSM 27370</strain>
    </source>
</reference>
<dbReference type="STRING" id="1346286.SAMN05444362_11722"/>
<accession>A0A1M5HSC8</accession>
<dbReference type="SUPFAM" id="SSF56059">
    <property type="entry name" value="Glutathione synthetase ATP-binding domain-like"/>
    <property type="match status" value="1"/>
</dbReference>
<dbReference type="EMBL" id="FQUC01000017">
    <property type="protein sequence ID" value="SHG18871.1"/>
    <property type="molecule type" value="Genomic_DNA"/>
</dbReference>
<dbReference type="RefSeq" id="WP_062182779.1">
    <property type="nucleotide sequence ID" value="NZ_BBXL01000018.1"/>
</dbReference>
<dbReference type="OrthoDB" id="9799627at2"/>
<dbReference type="Proteomes" id="UP000184480">
    <property type="component" value="Unassembled WGS sequence"/>
</dbReference>
<evidence type="ECO:0000313" key="1">
    <source>
        <dbReference type="EMBL" id="SHG18871.1"/>
    </source>
</evidence>
<proteinExistence type="predicted"/>
<dbReference type="GO" id="GO:0016874">
    <property type="term" value="F:ligase activity"/>
    <property type="evidence" value="ECO:0007669"/>
    <property type="project" value="UniProtKB-KW"/>
</dbReference>
<organism evidence="1 2">
    <name type="scientific">Dysgonomonas macrotermitis</name>
    <dbReference type="NCBI Taxonomy" id="1346286"/>
    <lineage>
        <taxon>Bacteria</taxon>
        <taxon>Pseudomonadati</taxon>
        <taxon>Bacteroidota</taxon>
        <taxon>Bacteroidia</taxon>
        <taxon>Bacteroidales</taxon>
        <taxon>Dysgonomonadaceae</taxon>
        <taxon>Dysgonomonas</taxon>
    </lineage>
</organism>
<keyword evidence="1" id="KW-0436">Ligase</keyword>
<protein>
    <submittedName>
        <fullName evidence="1">Glutathione synthase/RimK-type ligase, ATP-grasp superfamily</fullName>
    </submittedName>
</protein>
<name>A0A1M5HSC8_9BACT</name>
<keyword evidence="2" id="KW-1185">Reference proteome</keyword>